<protein>
    <submittedName>
        <fullName evidence="1">Uncharacterized protein</fullName>
    </submittedName>
</protein>
<organism evidence="1 2">
    <name type="scientific">Acaryochloris thomasi RCC1774</name>
    <dbReference type="NCBI Taxonomy" id="1764569"/>
    <lineage>
        <taxon>Bacteria</taxon>
        <taxon>Bacillati</taxon>
        <taxon>Cyanobacteriota</taxon>
        <taxon>Cyanophyceae</taxon>
        <taxon>Acaryochloridales</taxon>
        <taxon>Acaryochloridaceae</taxon>
        <taxon>Acaryochloris</taxon>
        <taxon>Acaryochloris thomasi</taxon>
    </lineage>
</organism>
<name>A0A2W1JJB2_9CYAN</name>
<sequence length="316" mass="34471">MLRQAIFIGLLLFQATMPVRGQTVQPQTLESFPEVGVSIEPPEGFEKAPTFYGVQQPETGASIMVSAIPRPYAEVVKGFNSQRLATRGLHLLSKQSLGDGSRLLLKVSQKAYGQQFLKWLVVFADQQNQTKVVVATFPEDAADRLSAPLKEAALSATLIPQSAEARVLPFRIEPSAQLVEVKELQGSGKVLAFSKDGVAPAQSPSDPLFIVAPSLGAVPVLDRKMFALQRLEQFSQIQEIEVAKVDAIAINNQEGFEIIANAKDSQSQVPLKIYQAMLFPEAGGYVIMIGIVGQDDAAQYMPEFQSMAKTYQHIPQ</sequence>
<evidence type="ECO:0000313" key="1">
    <source>
        <dbReference type="EMBL" id="PZD70344.1"/>
    </source>
</evidence>
<proteinExistence type="predicted"/>
<accession>A0A2W1JJB2</accession>
<reference evidence="1 2" key="1">
    <citation type="journal article" date="2018" name="Sci. Rep.">
        <title>A novel species of the marine cyanobacterium Acaryochloris with a unique pigment content and lifestyle.</title>
        <authorList>
            <person name="Partensky F."/>
            <person name="Six C."/>
            <person name="Ratin M."/>
            <person name="Garczarek L."/>
            <person name="Vaulot D."/>
            <person name="Probert I."/>
            <person name="Calteau A."/>
            <person name="Gourvil P."/>
            <person name="Marie D."/>
            <person name="Grebert T."/>
            <person name="Bouchier C."/>
            <person name="Le Panse S."/>
            <person name="Gachenot M."/>
            <person name="Rodriguez F."/>
            <person name="Garrido J.L."/>
        </authorList>
    </citation>
    <scope>NUCLEOTIDE SEQUENCE [LARGE SCALE GENOMIC DNA]</scope>
    <source>
        <strain evidence="1 2">RCC1774</strain>
    </source>
</reference>
<dbReference type="AlphaFoldDB" id="A0A2W1JJB2"/>
<dbReference type="OrthoDB" id="569747at2"/>
<dbReference type="RefSeq" id="WP_110989106.1">
    <property type="nucleotide sequence ID" value="NZ_CAWNWM010000042.1"/>
</dbReference>
<dbReference type="EMBL" id="PQWO01000042">
    <property type="protein sequence ID" value="PZD70344.1"/>
    <property type="molecule type" value="Genomic_DNA"/>
</dbReference>
<comment type="caution">
    <text evidence="1">The sequence shown here is derived from an EMBL/GenBank/DDBJ whole genome shotgun (WGS) entry which is preliminary data.</text>
</comment>
<keyword evidence="2" id="KW-1185">Reference proteome</keyword>
<gene>
    <name evidence="1" type="ORF">C1752_13977</name>
</gene>
<evidence type="ECO:0000313" key="2">
    <source>
        <dbReference type="Proteomes" id="UP000248857"/>
    </source>
</evidence>
<dbReference type="Proteomes" id="UP000248857">
    <property type="component" value="Unassembled WGS sequence"/>
</dbReference>